<keyword evidence="1" id="KW-1133">Transmembrane helix</keyword>
<evidence type="ECO:0000256" key="1">
    <source>
        <dbReference type="SAM" id="Phobius"/>
    </source>
</evidence>
<sequence length="61" mass="6741">MHRFLGTKKALTGVSLAIAGAGYLALFSSLEVNYLLKYALVMLPIQAGVLIYLFAWKLRQP</sequence>
<gene>
    <name evidence="2" type="ORF">ENR64_04670</name>
</gene>
<reference evidence="2" key="1">
    <citation type="journal article" date="2020" name="mSystems">
        <title>Genome- and Community-Level Interaction Insights into Carbon Utilization and Element Cycling Functions of Hydrothermarchaeota in Hydrothermal Sediment.</title>
        <authorList>
            <person name="Zhou Z."/>
            <person name="Liu Y."/>
            <person name="Xu W."/>
            <person name="Pan J."/>
            <person name="Luo Z.H."/>
            <person name="Li M."/>
        </authorList>
    </citation>
    <scope>NUCLEOTIDE SEQUENCE [LARGE SCALE GENOMIC DNA]</scope>
    <source>
        <strain evidence="2">SpSt-418</strain>
    </source>
</reference>
<feature type="transmembrane region" description="Helical" evidence="1">
    <location>
        <begin position="12"/>
        <end position="30"/>
    </location>
</feature>
<name>A0A7C3PLN7_9CYAN</name>
<protein>
    <submittedName>
        <fullName evidence="2">Uncharacterized protein</fullName>
    </submittedName>
</protein>
<feature type="transmembrane region" description="Helical" evidence="1">
    <location>
        <begin position="36"/>
        <end position="55"/>
    </location>
</feature>
<comment type="caution">
    <text evidence="2">The sequence shown here is derived from an EMBL/GenBank/DDBJ whole genome shotgun (WGS) entry which is preliminary data.</text>
</comment>
<keyword evidence="1" id="KW-0812">Transmembrane</keyword>
<organism evidence="2">
    <name type="scientific">Oscillatoriales cyanobacterium SpSt-418</name>
    <dbReference type="NCBI Taxonomy" id="2282169"/>
    <lineage>
        <taxon>Bacteria</taxon>
        <taxon>Bacillati</taxon>
        <taxon>Cyanobacteriota</taxon>
        <taxon>Cyanophyceae</taxon>
        <taxon>Oscillatoriophycideae</taxon>
        <taxon>Oscillatoriales</taxon>
    </lineage>
</organism>
<accession>A0A7C3PLN7</accession>
<proteinExistence type="predicted"/>
<dbReference type="EMBL" id="DSRU01000053">
    <property type="protein sequence ID" value="HFM97057.1"/>
    <property type="molecule type" value="Genomic_DNA"/>
</dbReference>
<dbReference type="AlphaFoldDB" id="A0A7C3PLN7"/>
<evidence type="ECO:0000313" key="2">
    <source>
        <dbReference type="EMBL" id="HFM97057.1"/>
    </source>
</evidence>
<keyword evidence="1" id="KW-0472">Membrane</keyword>